<protein>
    <submittedName>
        <fullName evidence="2">Class I SAM-dependent methyltransferase</fullName>
        <ecNumber evidence="2">2.1.-.-</ecNumber>
    </submittedName>
</protein>
<reference evidence="2 3" key="1">
    <citation type="submission" date="2023-07" db="EMBL/GenBank/DDBJ databases">
        <title>Novel species of Thermanaerothrix with wide hydrolytic capabilities.</title>
        <authorList>
            <person name="Zayulina K.S."/>
            <person name="Podosokorskaya O.A."/>
            <person name="Elcheninov A.G."/>
        </authorList>
    </citation>
    <scope>NUCLEOTIDE SEQUENCE [LARGE SCALE GENOMIC DNA]</scope>
    <source>
        <strain evidence="2 3">4228-RoL</strain>
    </source>
</reference>
<keyword evidence="2" id="KW-0489">Methyltransferase</keyword>
<dbReference type="GO" id="GO:0008168">
    <property type="term" value="F:methyltransferase activity"/>
    <property type="evidence" value="ECO:0007669"/>
    <property type="project" value="UniProtKB-KW"/>
</dbReference>
<dbReference type="PANTHER" id="PTHR42912">
    <property type="entry name" value="METHYLTRANSFERASE"/>
    <property type="match status" value="1"/>
</dbReference>
<comment type="caution">
    <text evidence="2">The sequence shown here is derived from an EMBL/GenBank/DDBJ whole genome shotgun (WGS) entry which is preliminary data.</text>
</comment>
<dbReference type="InterPro" id="IPR050508">
    <property type="entry name" value="Methyltransf_Superfamily"/>
</dbReference>
<dbReference type="CDD" id="cd02440">
    <property type="entry name" value="AdoMet_MTases"/>
    <property type="match status" value="1"/>
</dbReference>
<dbReference type="EMBL" id="JAUHMF010000001">
    <property type="protein sequence ID" value="MDT8897527.1"/>
    <property type="molecule type" value="Genomic_DNA"/>
</dbReference>
<dbReference type="EC" id="2.1.-.-" evidence="2"/>
<dbReference type="RefSeq" id="WP_315624187.1">
    <property type="nucleotide sequence ID" value="NZ_JAUHMF010000001.1"/>
</dbReference>
<gene>
    <name evidence="2" type="ORF">QYE77_04545</name>
</gene>
<accession>A0ABU3NNJ5</accession>
<dbReference type="InterPro" id="IPR029063">
    <property type="entry name" value="SAM-dependent_MTases_sf"/>
</dbReference>
<keyword evidence="2" id="KW-0808">Transferase</keyword>
<evidence type="ECO:0000313" key="2">
    <source>
        <dbReference type="EMBL" id="MDT8897527.1"/>
    </source>
</evidence>
<evidence type="ECO:0000259" key="1">
    <source>
        <dbReference type="Pfam" id="PF08241"/>
    </source>
</evidence>
<name>A0ABU3NNJ5_9CHLR</name>
<dbReference type="GO" id="GO:0032259">
    <property type="term" value="P:methylation"/>
    <property type="evidence" value="ECO:0007669"/>
    <property type="project" value="UniProtKB-KW"/>
</dbReference>
<evidence type="ECO:0000313" key="3">
    <source>
        <dbReference type="Proteomes" id="UP001254165"/>
    </source>
</evidence>
<organism evidence="2 3">
    <name type="scientific">Thermanaerothrix solaris</name>
    <dbReference type="NCBI Taxonomy" id="3058434"/>
    <lineage>
        <taxon>Bacteria</taxon>
        <taxon>Bacillati</taxon>
        <taxon>Chloroflexota</taxon>
        <taxon>Anaerolineae</taxon>
        <taxon>Anaerolineales</taxon>
        <taxon>Anaerolineaceae</taxon>
        <taxon>Thermanaerothrix</taxon>
    </lineage>
</organism>
<sequence>MERIFWLLYHPFAWAYDWVAHVVSVGRWRHWVRTILPFIRGLRVLEIGFGPGHLQVELNAAGFSTFGVDESMPMIKMARNRLQRAGLVFNLVRGRAETLPFACECFDCVVATFPGAFILATPTLEGIWRILRPGGRLVILLGSRLGGNSPYARFLRWLFRVTSQGPWLPSVCDSITAHLLDLNYVNVTWENSDYNGDRLLVLVAQKPSDLAIAEANVLE</sequence>
<dbReference type="InterPro" id="IPR013216">
    <property type="entry name" value="Methyltransf_11"/>
</dbReference>
<proteinExistence type="predicted"/>
<dbReference type="PANTHER" id="PTHR42912:SF95">
    <property type="entry name" value="METHYLTRANSFERASE TYPE 11 DOMAIN-CONTAINING PROTEIN"/>
    <property type="match status" value="1"/>
</dbReference>
<dbReference type="Gene3D" id="3.40.50.150">
    <property type="entry name" value="Vaccinia Virus protein VP39"/>
    <property type="match status" value="1"/>
</dbReference>
<keyword evidence="3" id="KW-1185">Reference proteome</keyword>
<dbReference type="Proteomes" id="UP001254165">
    <property type="component" value="Unassembled WGS sequence"/>
</dbReference>
<dbReference type="SUPFAM" id="SSF53335">
    <property type="entry name" value="S-adenosyl-L-methionine-dependent methyltransferases"/>
    <property type="match status" value="1"/>
</dbReference>
<feature type="domain" description="Methyltransferase type 11" evidence="1">
    <location>
        <begin position="45"/>
        <end position="139"/>
    </location>
</feature>
<dbReference type="Pfam" id="PF08241">
    <property type="entry name" value="Methyltransf_11"/>
    <property type="match status" value="1"/>
</dbReference>